<evidence type="ECO:0000256" key="1">
    <source>
        <dbReference type="ARBA" id="ARBA00004370"/>
    </source>
</evidence>
<comment type="cofactor">
    <cofactor evidence="11">
        <name>heme</name>
        <dbReference type="ChEBI" id="CHEBI:30413"/>
    </cofactor>
</comment>
<name>A0AAN8ZAX8_9MAGN</name>
<dbReference type="Pfam" id="PF00067">
    <property type="entry name" value="p450"/>
    <property type="match status" value="1"/>
</dbReference>
<evidence type="ECO:0000256" key="2">
    <source>
        <dbReference type="ARBA" id="ARBA00010617"/>
    </source>
</evidence>
<dbReference type="PRINTS" id="PR00385">
    <property type="entry name" value="P450"/>
</dbReference>
<feature type="binding site" description="axial binding residue" evidence="11">
    <location>
        <position position="422"/>
    </location>
    <ligand>
        <name>heme</name>
        <dbReference type="ChEBI" id="CHEBI:30413"/>
    </ligand>
    <ligandPart>
        <name>Fe</name>
        <dbReference type="ChEBI" id="CHEBI:18248"/>
    </ligandPart>
</feature>
<dbReference type="Proteomes" id="UP001370490">
    <property type="component" value="Unassembled WGS sequence"/>
</dbReference>
<dbReference type="EMBL" id="JBAMMX010000011">
    <property type="protein sequence ID" value="KAK6931456.1"/>
    <property type="molecule type" value="Genomic_DNA"/>
</dbReference>
<dbReference type="SUPFAM" id="SSF48264">
    <property type="entry name" value="Cytochrome P450"/>
    <property type="match status" value="1"/>
</dbReference>
<protein>
    <submittedName>
        <fullName evidence="13">Cytochrome P450</fullName>
    </submittedName>
</protein>
<dbReference type="PANTHER" id="PTHR24282">
    <property type="entry name" value="CYTOCHROME P450 FAMILY MEMBER"/>
    <property type="match status" value="1"/>
</dbReference>
<evidence type="ECO:0000256" key="6">
    <source>
        <dbReference type="ARBA" id="ARBA00022989"/>
    </source>
</evidence>
<evidence type="ECO:0000313" key="14">
    <source>
        <dbReference type="Proteomes" id="UP001370490"/>
    </source>
</evidence>
<evidence type="ECO:0000256" key="5">
    <source>
        <dbReference type="ARBA" id="ARBA00022723"/>
    </source>
</evidence>
<keyword evidence="4" id="KW-0812">Transmembrane</keyword>
<gene>
    <name evidence="13" type="ORF">RJ641_003249</name>
</gene>
<dbReference type="InterPro" id="IPR017972">
    <property type="entry name" value="Cyt_P450_CS"/>
</dbReference>
<dbReference type="Gene3D" id="1.10.630.10">
    <property type="entry name" value="Cytochrome P450"/>
    <property type="match status" value="1"/>
</dbReference>
<dbReference type="PROSITE" id="PS00086">
    <property type="entry name" value="CYTOCHROME_P450"/>
    <property type="match status" value="1"/>
</dbReference>
<evidence type="ECO:0000313" key="13">
    <source>
        <dbReference type="EMBL" id="KAK6931456.1"/>
    </source>
</evidence>
<comment type="caution">
    <text evidence="13">The sequence shown here is derived from an EMBL/GenBank/DDBJ whole genome shotgun (WGS) entry which is preliminary data.</text>
</comment>
<evidence type="ECO:0000256" key="7">
    <source>
        <dbReference type="ARBA" id="ARBA00023002"/>
    </source>
</evidence>
<keyword evidence="10" id="KW-0472">Membrane</keyword>
<dbReference type="PROSITE" id="PS00018">
    <property type="entry name" value="EF_HAND_1"/>
    <property type="match status" value="1"/>
</dbReference>
<dbReference type="InterPro" id="IPR036396">
    <property type="entry name" value="Cyt_P450_sf"/>
</dbReference>
<comment type="subcellular location">
    <subcellularLocation>
        <location evidence="1">Membrane</location>
    </subcellularLocation>
</comment>
<dbReference type="AlphaFoldDB" id="A0AAN8ZAX8"/>
<keyword evidence="8 11" id="KW-0408">Iron</keyword>
<evidence type="ECO:0000256" key="3">
    <source>
        <dbReference type="ARBA" id="ARBA00022617"/>
    </source>
</evidence>
<dbReference type="InterPro" id="IPR018247">
    <property type="entry name" value="EF_Hand_1_Ca_BS"/>
</dbReference>
<accession>A0AAN8ZAX8</accession>
<keyword evidence="6" id="KW-1133">Transmembrane helix</keyword>
<organism evidence="13 14">
    <name type="scientific">Dillenia turbinata</name>
    <dbReference type="NCBI Taxonomy" id="194707"/>
    <lineage>
        <taxon>Eukaryota</taxon>
        <taxon>Viridiplantae</taxon>
        <taxon>Streptophyta</taxon>
        <taxon>Embryophyta</taxon>
        <taxon>Tracheophyta</taxon>
        <taxon>Spermatophyta</taxon>
        <taxon>Magnoliopsida</taxon>
        <taxon>eudicotyledons</taxon>
        <taxon>Gunneridae</taxon>
        <taxon>Pentapetalae</taxon>
        <taxon>Dilleniales</taxon>
        <taxon>Dilleniaceae</taxon>
        <taxon>Dillenia</taxon>
    </lineage>
</organism>
<reference evidence="13 14" key="1">
    <citation type="submission" date="2023-12" db="EMBL/GenBank/DDBJ databases">
        <title>A high-quality genome assembly for Dillenia turbinata (Dilleniales).</title>
        <authorList>
            <person name="Chanderbali A."/>
        </authorList>
    </citation>
    <scope>NUCLEOTIDE SEQUENCE [LARGE SCALE GENOMIC DNA]</scope>
    <source>
        <strain evidence="13">LSX21</strain>
        <tissue evidence="13">Leaf</tissue>
    </source>
</reference>
<evidence type="ECO:0000256" key="11">
    <source>
        <dbReference type="PIRSR" id="PIRSR602401-1"/>
    </source>
</evidence>
<dbReference type="GO" id="GO:0004497">
    <property type="term" value="F:monooxygenase activity"/>
    <property type="evidence" value="ECO:0007669"/>
    <property type="project" value="UniProtKB-KW"/>
</dbReference>
<evidence type="ECO:0000256" key="9">
    <source>
        <dbReference type="ARBA" id="ARBA00023033"/>
    </source>
</evidence>
<keyword evidence="9 12" id="KW-0503">Monooxygenase</keyword>
<dbReference type="InterPro" id="IPR050665">
    <property type="entry name" value="Cytochrome_P450_Monooxygen"/>
</dbReference>
<sequence>MKSQGIEGPPYKFLYGSTKDIMNMKMDSTKNPMLEVSHNLFPRIQPDIYAWKKLYGNNFLTWHGPIPSLVVTDSKLIKEIFMEKAYVKPKFRGQTKKLVGDGIIAAQGEKWAKLRKLANQGLHGESLKGMIPAMVTSVEEMLERWRAHENNEIEVFEEFRVLASDIISRTAFGSSYLEAKRVFEILGKMTSIISKTQFKINLSIIGKLFKTQDDLELDKMEKEIKDIVSRLIKNREEKVMKGEVNSFGSDYLGLLLEAHHDSDKTNNVTEEEMIDECKTLYIAGYETTRNFLTWTVLLLALHQEWQEKARKEVLELFGKNNPDSQAIGKLKTMTMVANESLRLYPPVDFVLREAESEVRLGDLVLPANTYLRLSSLVVHQNTQIWGEDAHLFKPERFAEGVFEATNNNPAAFIPFGLGTRICAGSNFALAEAKVALSMILQRYTLTLSPTYVHSPISRVTIQPQHGVQVILHPL</sequence>
<dbReference type="PRINTS" id="PR00463">
    <property type="entry name" value="EP450I"/>
</dbReference>
<dbReference type="GO" id="GO:0016020">
    <property type="term" value="C:membrane"/>
    <property type="evidence" value="ECO:0007669"/>
    <property type="project" value="UniProtKB-SubCell"/>
</dbReference>
<keyword evidence="14" id="KW-1185">Reference proteome</keyword>
<dbReference type="GO" id="GO:0016705">
    <property type="term" value="F:oxidoreductase activity, acting on paired donors, with incorporation or reduction of molecular oxygen"/>
    <property type="evidence" value="ECO:0007669"/>
    <property type="project" value="InterPro"/>
</dbReference>
<evidence type="ECO:0000256" key="10">
    <source>
        <dbReference type="ARBA" id="ARBA00023136"/>
    </source>
</evidence>
<dbReference type="InterPro" id="IPR002401">
    <property type="entry name" value="Cyt_P450_E_grp-I"/>
</dbReference>
<evidence type="ECO:0000256" key="12">
    <source>
        <dbReference type="RuleBase" id="RU000461"/>
    </source>
</evidence>
<proteinExistence type="inferred from homology"/>
<dbReference type="InterPro" id="IPR001128">
    <property type="entry name" value="Cyt_P450"/>
</dbReference>
<dbReference type="GO" id="GO:0020037">
    <property type="term" value="F:heme binding"/>
    <property type="evidence" value="ECO:0007669"/>
    <property type="project" value="InterPro"/>
</dbReference>
<keyword evidence="5 11" id="KW-0479">Metal-binding</keyword>
<keyword evidence="3 11" id="KW-0349">Heme</keyword>
<dbReference type="GO" id="GO:0005506">
    <property type="term" value="F:iron ion binding"/>
    <property type="evidence" value="ECO:0007669"/>
    <property type="project" value="InterPro"/>
</dbReference>
<comment type="similarity">
    <text evidence="2 12">Belongs to the cytochrome P450 family.</text>
</comment>
<evidence type="ECO:0000256" key="4">
    <source>
        <dbReference type="ARBA" id="ARBA00022692"/>
    </source>
</evidence>
<evidence type="ECO:0000256" key="8">
    <source>
        <dbReference type="ARBA" id="ARBA00023004"/>
    </source>
</evidence>
<dbReference type="PANTHER" id="PTHR24282:SF211">
    <property type="entry name" value="CYTOCHROME P450-RELATED"/>
    <property type="match status" value="1"/>
</dbReference>
<keyword evidence="7 12" id="KW-0560">Oxidoreductase</keyword>